<comment type="caution">
    <text evidence="2">The sequence shown here is derived from an EMBL/GenBank/DDBJ whole genome shotgun (WGS) entry which is preliminary data.</text>
</comment>
<evidence type="ECO:0000256" key="1">
    <source>
        <dbReference type="SAM" id="Phobius"/>
    </source>
</evidence>
<name>A0A7C7ZDM2_9ARCH</name>
<organism evidence="2 3">
    <name type="scientific">Marine Group III euryarchaeote</name>
    <dbReference type="NCBI Taxonomy" id="2173149"/>
    <lineage>
        <taxon>Archaea</taxon>
        <taxon>Methanobacteriati</taxon>
        <taxon>Thermoplasmatota</taxon>
        <taxon>Thermoplasmata</taxon>
        <taxon>Candidatus Thermoprofundales</taxon>
    </lineage>
</organism>
<keyword evidence="1" id="KW-0812">Transmembrane</keyword>
<feature type="transmembrane region" description="Helical" evidence="1">
    <location>
        <begin position="258"/>
        <end position="285"/>
    </location>
</feature>
<keyword evidence="1" id="KW-1133">Transmembrane helix</keyword>
<keyword evidence="1" id="KW-0472">Membrane</keyword>
<protein>
    <submittedName>
        <fullName evidence="2">Uncharacterized protein</fullName>
    </submittedName>
</protein>
<dbReference type="InterPro" id="IPR058224">
    <property type="entry name" value="Choice_anch_T"/>
</dbReference>
<sequence>MSTPTRALLMAAIMLGSTLFLIAPQAEAQTAVVAYSISFSAANIEVDVRPGASGVGCLELLVSNEGTANIDVDVAMSGGGVTISPGAVSVTLSAGASITIPVCAVAATRSNYKIVQVTALASGRESNTQQGQVNKNGGFTVSIQQYARLSIRADQPFQKVGPGKQFPISFTIINYGNYVDTILIEVLNQEDLEEAGFIVALSQPQIEIDSQGEMVVMISLQTPRGTVIGWFNEYHTVIMKASTTLAGETEARSVTSTLWVRGVFVPGFESAFSLLALAFVAITLARVKRDDE</sequence>
<proteinExistence type="predicted"/>
<evidence type="ECO:0000313" key="3">
    <source>
        <dbReference type="Proteomes" id="UP000589516"/>
    </source>
</evidence>
<accession>A0A7C7ZDM2</accession>
<dbReference type="Proteomes" id="UP000589516">
    <property type="component" value="Unassembled WGS sequence"/>
</dbReference>
<evidence type="ECO:0000313" key="2">
    <source>
        <dbReference type="EMBL" id="HIG63619.1"/>
    </source>
</evidence>
<reference evidence="3" key="1">
    <citation type="journal article" date="2019" name="bioRxiv">
        <title>Genome diversification in globally distributed novel marine Proteobacteria is linked to environmental adaptation.</title>
        <authorList>
            <person name="Zhou Z."/>
            <person name="Tran P.Q."/>
            <person name="Kieft K."/>
            <person name="Anantharaman K."/>
        </authorList>
    </citation>
    <scope>NUCLEOTIDE SEQUENCE [LARGE SCALE GENOMIC DNA]</scope>
</reference>
<dbReference type="AlphaFoldDB" id="A0A7C7ZDM2"/>
<gene>
    <name evidence="2" type="ORF">EYQ16_03765</name>
</gene>
<dbReference type="EMBL" id="DUAV01000024">
    <property type="protein sequence ID" value="HIG63619.1"/>
    <property type="molecule type" value="Genomic_DNA"/>
</dbReference>
<dbReference type="NCBIfam" id="NF041740">
    <property type="entry name" value="choice_anch_T"/>
    <property type="match status" value="1"/>
</dbReference>